<reference evidence="5" key="1">
    <citation type="submission" date="2018-06" db="EMBL/GenBank/DDBJ databases">
        <authorList>
            <person name="Zhirakovskaya E."/>
        </authorList>
    </citation>
    <scope>NUCLEOTIDE SEQUENCE</scope>
</reference>
<proteinExistence type="predicted"/>
<dbReference type="Gene3D" id="1.10.530.10">
    <property type="match status" value="1"/>
</dbReference>
<dbReference type="Gene3D" id="3.40.190.10">
    <property type="entry name" value="Periplasmic binding protein-like II"/>
    <property type="match status" value="2"/>
</dbReference>
<dbReference type="InterPro" id="IPR008258">
    <property type="entry name" value="Transglycosylase_SLT_dom_1"/>
</dbReference>
<dbReference type="CDD" id="cd13403">
    <property type="entry name" value="MLTF-like"/>
    <property type="match status" value="1"/>
</dbReference>
<dbReference type="Pfam" id="PF00497">
    <property type="entry name" value="SBP_bac_3"/>
    <property type="match status" value="1"/>
</dbReference>
<protein>
    <submittedName>
        <fullName evidence="5">Transglycosylase</fullName>
    </submittedName>
</protein>
<keyword evidence="3" id="KW-0472">Membrane</keyword>
<dbReference type="PANTHER" id="PTHR35936">
    <property type="entry name" value="MEMBRANE-BOUND LYTIC MUREIN TRANSGLYCOSYLASE F"/>
    <property type="match status" value="1"/>
</dbReference>
<evidence type="ECO:0000313" key="5">
    <source>
        <dbReference type="EMBL" id="VAX20912.1"/>
    </source>
</evidence>
<accession>A0A3B1BYP2</accession>
<dbReference type="SUPFAM" id="SSF53850">
    <property type="entry name" value="Periplasmic binding protein-like II"/>
    <property type="match status" value="1"/>
</dbReference>
<sequence length="481" mass="55768">MLIKNYQKKIILFLFLVFGLFGCVKEIKDDPTEQTPKISVDLDQIQQRGKLIAITGYNAYSYFIYRGQPMGYEYELLKRLTADLDLGLEIKIVHGLDEMIEALNSGEGDLIAFNLTVTKDRTKAVAFTEYYTLTPQVLVQRKPKNWRQMKLHQIKKRLIRSPVDLIGKPITVRKASSHVMRLKNLSNEIGADLNIIEAPADVTSGDLITMVANGKIDYTVADKNVAELYSGYYPILDIEYEISLPQRIAWAVRKNSPKLLDTINNWLRKEKKKNDYYTIYDRYFKNTKGFNRRINSEYFSLTGGKISQYDDIIKKYAAELNWDWRLLASLIYQESQFKTHKKSWAGAEGLMQLMPATAKRFGVVDISNINQNIEAGVKYLKWLGKFWSKEILDPDERIKFVLASYNIGPSHVVDARNLAKKYGSDPNVWHGNVEEYLLKKSEAKYYNDPIVKVGYARGKETVKYVREILDRYEQYKKFIKK</sequence>
<comment type="subcellular location">
    <subcellularLocation>
        <location evidence="1">Cell outer membrane</location>
        <topology evidence="1">Peripheral membrane protein</topology>
    </subcellularLocation>
</comment>
<keyword evidence="3" id="KW-0998">Cell outer membrane</keyword>
<feature type="domain" description="Solute-binding protein family 3/N-terminal" evidence="4">
    <location>
        <begin position="50"/>
        <end position="287"/>
    </location>
</feature>
<dbReference type="CDD" id="cd01009">
    <property type="entry name" value="PBP2_YfhD_N"/>
    <property type="match status" value="1"/>
</dbReference>
<keyword evidence="2" id="KW-0732">Signal</keyword>
<evidence type="ECO:0000256" key="2">
    <source>
        <dbReference type="ARBA" id="ARBA00022729"/>
    </source>
</evidence>
<dbReference type="SUPFAM" id="SSF53955">
    <property type="entry name" value="Lysozyme-like"/>
    <property type="match status" value="1"/>
</dbReference>
<gene>
    <name evidence="5" type="ORF">MNBD_IGNAVI01-840</name>
</gene>
<evidence type="ECO:0000256" key="3">
    <source>
        <dbReference type="ARBA" id="ARBA00023237"/>
    </source>
</evidence>
<evidence type="ECO:0000256" key="1">
    <source>
        <dbReference type="ARBA" id="ARBA00004339"/>
    </source>
</evidence>
<evidence type="ECO:0000259" key="4">
    <source>
        <dbReference type="SMART" id="SM00062"/>
    </source>
</evidence>
<dbReference type="InterPro" id="IPR001638">
    <property type="entry name" value="Solute-binding_3/MltF_N"/>
</dbReference>
<dbReference type="EMBL" id="UOGD01000180">
    <property type="protein sequence ID" value="VAX20912.1"/>
    <property type="molecule type" value="Genomic_DNA"/>
</dbReference>
<dbReference type="Pfam" id="PF01464">
    <property type="entry name" value="SLT"/>
    <property type="match status" value="1"/>
</dbReference>
<name>A0A3B1BYP2_9ZZZZ</name>
<dbReference type="GO" id="GO:0009279">
    <property type="term" value="C:cell outer membrane"/>
    <property type="evidence" value="ECO:0007669"/>
    <property type="project" value="UniProtKB-SubCell"/>
</dbReference>
<dbReference type="InterPro" id="IPR023346">
    <property type="entry name" value="Lysozyme-like_dom_sf"/>
</dbReference>
<dbReference type="SMART" id="SM00062">
    <property type="entry name" value="PBPb"/>
    <property type="match status" value="1"/>
</dbReference>
<dbReference type="PROSITE" id="PS51257">
    <property type="entry name" value="PROKAR_LIPOPROTEIN"/>
    <property type="match status" value="1"/>
</dbReference>
<organism evidence="5">
    <name type="scientific">hydrothermal vent metagenome</name>
    <dbReference type="NCBI Taxonomy" id="652676"/>
    <lineage>
        <taxon>unclassified sequences</taxon>
        <taxon>metagenomes</taxon>
        <taxon>ecological metagenomes</taxon>
    </lineage>
</organism>
<dbReference type="AlphaFoldDB" id="A0A3B1BYP2"/>